<dbReference type="OrthoDB" id="9807558at2"/>
<dbReference type="Gene3D" id="3.30.450.40">
    <property type="match status" value="1"/>
</dbReference>
<keyword evidence="7" id="KW-1185">Reference proteome</keyword>
<keyword evidence="2" id="KW-0238">DNA-binding</keyword>
<accession>A0A545TXF6</accession>
<feature type="domain" description="IclR-ED" evidence="5">
    <location>
        <begin position="79"/>
        <end position="262"/>
    </location>
</feature>
<evidence type="ECO:0000259" key="5">
    <source>
        <dbReference type="PROSITE" id="PS51078"/>
    </source>
</evidence>
<dbReference type="Proteomes" id="UP000315252">
    <property type="component" value="Unassembled WGS sequence"/>
</dbReference>
<dbReference type="InterPro" id="IPR036390">
    <property type="entry name" value="WH_DNA-bd_sf"/>
</dbReference>
<protein>
    <submittedName>
        <fullName evidence="6">IclR family transcriptional regulator</fullName>
    </submittedName>
</protein>
<dbReference type="InterPro" id="IPR014757">
    <property type="entry name" value="Tscrpt_reg_IclR_C"/>
</dbReference>
<feature type="domain" description="HTH iclR-type" evidence="4">
    <location>
        <begin position="16"/>
        <end position="78"/>
    </location>
</feature>
<name>A0A545TXF6_9PROT</name>
<reference evidence="6 7" key="1">
    <citation type="submission" date="2019-06" db="EMBL/GenBank/DDBJ databases">
        <title>Whole genome sequence for Rhodospirillaceae sp. R148.</title>
        <authorList>
            <person name="Wang G."/>
        </authorList>
    </citation>
    <scope>NUCLEOTIDE SEQUENCE [LARGE SCALE GENOMIC DNA]</scope>
    <source>
        <strain evidence="6 7">R148</strain>
    </source>
</reference>
<dbReference type="EMBL" id="VHSH01000002">
    <property type="protein sequence ID" value="TQV81864.1"/>
    <property type="molecule type" value="Genomic_DNA"/>
</dbReference>
<gene>
    <name evidence="6" type="ORF">FKG95_06390</name>
</gene>
<evidence type="ECO:0000313" key="7">
    <source>
        <dbReference type="Proteomes" id="UP000315252"/>
    </source>
</evidence>
<dbReference type="InterPro" id="IPR036388">
    <property type="entry name" value="WH-like_DNA-bd_sf"/>
</dbReference>
<sequence length="276" mass="30398">MAQQGKAKNNGKADRTPPGLRRLYILEVLTQAGFPMTPTDINESLGLPKPTLHRLCNELYLDGYLTKDIDGRRYLPGNRLRSIAAGVLSFAPLAQLRHTILKQVSEQVGETCNITLPDSNGMIYLDRVETHWPIRIELPVGGHVPFYCTASGKLYLSTLRRSQQRRLVEGLKLERHAPNTITDKDELLAALEVTRKNQLGVDNEEFVEGMVAIAVPVQNENGDFVATLAIHAPAQRMSLDAAMTHIDLLRNAAKELYRVALDPASSPAPSADNASS</sequence>
<evidence type="ECO:0000256" key="2">
    <source>
        <dbReference type="ARBA" id="ARBA00023125"/>
    </source>
</evidence>
<dbReference type="PANTHER" id="PTHR30136">
    <property type="entry name" value="HELIX-TURN-HELIX TRANSCRIPTIONAL REGULATOR, ICLR FAMILY"/>
    <property type="match status" value="1"/>
</dbReference>
<dbReference type="GO" id="GO:0003677">
    <property type="term" value="F:DNA binding"/>
    <property type="evidence" value="ECO:0007669"/>
    <property type="project" value="UniProtKB-KW"/>
</dbReference>
<evidence type="ECO:0000256" key="1">
    <source>
        <dbReference type="ARBA" id="ARBA00023015"/>
    </source>
</evidence>
<dbReference type="SMART" id="SM00346">
    <property type="entry name" value="HTH_ICLR"/>
    <property type="match status" value="1"/>
</dbReference>
<dbReference type="Pfam" id="PF01614">
    <property type="entry name" value="IclR_C"/>
    <property type="match status" value="1"/>
</dbReference>
<evidence type="ECO:0000313" key="6">
    <source>
        <dbReference type="EMBL" id="TQV81864.1"/>
    </source>
</evidence>
<dbReference type="AlphaFoldDB" id="A0A545TXF6"/>
<dbReference type="GO" id="GO:0003700">
    <property type="term" value="F:DNA-binding transcription factor activity"/>
    <property type="evidence" value="ECO:0007669"/>
    <property type="project" value="TreeGrafter"/>
</dbReference>
<dbReference type="PANTHER" id="PTHR30136:SF24">
    <property type="entry name" value="HTH-TYPE TRANSCRIPTIONAL REPRESSOR ALLR"/>
    <property type="match status" value="1"/>
</dbReference>
<organism evidence="6 7">
    <name type="scientific">Denitrobaculum tricleocarpae</name>
    <dbReference type="NCBI Taxonomy" id="2591009"/>
    <lineage>
        <taxon>Bacteria</taxon>
        <taxon>Pseudomonadati</taxon>
        <taxon>Pseudomonadota</taxon>
        <taxon>Alphaproteobacteria</taxon>
        <taxon>Rhodospirillales</taxon>
        <taxon>Rhodospirillaceae</taxon>
        <taxon>Denitrobaculum</taxon>
    </lineage>
</organism>
<evidence type="ECO:0000256" key="3">
    <source>
        <dbReference type="ARBA" id="ARBA00023163"/>
    </source>
</evidence>
<dbReference type="InterPro" id="IPR029016">
    <property type="entry name" value="GAF-like_dom_sf"/>
</dbReference>
<dbReference type="Gene3D" id="1.10.10.10">
    <property type="entry name" value="Winged helix-like DNA-binding domain superfamily/Winged helix DNA-binding domain"/>
    <property type="match status" value="1"/>
</dbReference>
<dbReference type="InterPro" id="IPR005471">
    <property type="entry name" value="Tscrpt_reg_IclR_N"/>
</dbReference>
<dbReference type="GO" id="GO:0045892">
    <property type="term" value="P:negative regulation of DNA-templated transcription"/>
    <property type="evidence" value="ECO:0007669"/>
    <property type="project" value="TreeGrafter"/>
</dbReference>
<dbReference type="SUPFAM" id="SSF55781">
    <property type="entry name" value="GAF domain-like"/>
    <property type="match status" value="1"/>
</dbReference>
<keyword evidence="3" id="KW-0804">Transcription</keyword>
<dbReference type="PROSITE" id="PS51078">
    <property type="entry name" value="ICLR_ED"/>
    <property type="match status" value="1"/>
</dbReference>
<dbReference type="InterPro" id="IPR050707">
    <property type="entry name" value="HTH_MetabolicPath_Reg"/>
</dbReference>
<dbReference type="Pfam" id="PF09339">
    <property type="entry name" value="HTH_IclR"/>
    <property type="match status" value="1"/>
</dbReference>
<proteinExistence type="predicted"/>
<evidence type="ECO:0000259" key="4">
    <source>
        <dbReference type="PROSITE" id="PS51077"/>
    </source>
</evidence>
<keyword evidence="1" id="KW-0805">Transcription regulation</keyword>
<dbReference type="PROSITE" id="PS51077">
    <property type="entry name" value="HTH_ICLR"/>
    <property type="match status" value="1"/>
</dbReference>
<dbReference type="RefSeq" id="WP_142895495.1">
    <property type="nucleotide sequence ID" value="NZ_ML660053.1"/>
</dbReference>
<dbReference type="SUPFAM" id="SSF46785">
    <property type="entry name" value="Winged helix' DNA-binding domain"/>
    <property type="match status" value="1"/>
</dbReference>
<comment type="caution">
    <text evidence="6">The sequence shown here is derived from an EMBL/GenBank/DDBJ whole genome shotgun (WGS) entry which is preliminary data.</text>
</comment>